<protein>
    <recommendedName>
        <fullName evidence="4 10">Outer-membrane lipoprotein carrier protein</fullName>
    </recommendedName>
</protein>
<comment type="function">
    <text evidence="10">Participates in the translocation of lipoproteins from the inner membrane to the outer membrane. Only forms a complex with a lipoprotein if the residue after the N-terminal Cys is not an aspartate (The Asp acts as a targeting signal to indicate that the lipoprotein should stay in the inner membrane).</text>
</comment>
<dbReference type="CDD" id="cd16325">
    <property type="entry name" value="LolA"/>
    <property type="match status" value="1"/>
</dbReference>
<sequence precursor="true">MNNDRKPFHVMQRRDVLGLALVGIAAAVLPSQRALADSVDTLKNFLQNVSSLRAKFTQVVVSSQNDRTRTSSGTFVLSRPNRFRFDYLKPYEQQIISDGQNLWLYDVDLEQVTQREYSSAMGSTPAALLAGGAQATMAQQNFTLQSAPDADGQQWIEAKPRQEEGQIRGARIGFREQTLATLQIVDNFGQTSTLAFSDVEINPVLSDTLFTFKVPDGVDLITE</sequence>
<dbReference type="InterPro" id="IPR004564">
    <property type="entry name" value="OM_lipoprot_carrier_LolA-like"/>
</dbReference>
<keyword evidence="5 10" id="KW-0813">Transport</keyword>
<comment type="caution">
    <text evidence="11">The sequence shown here is derived from an EMBL/GenBank/DDBJ whole genome shotgun (WGS) entry which is preliminary data.</text>
</comment>
<comment type="subcellular location">
    <subcellularLocation>
        <location evidence="1 10">Periplasm</location>
    </subcellularLocation>
</comment>
<dbReference type="EMBL" id="PQSP01000008">
    <property type="protein sequence ID" value="RUS65955.1"/>
    <property type="molecule type" value="Genomic_DNA"/>
</dbReference>
<dbReference type="PANTHER" id="PTHR35869">
    <property type="entry name" value="OUTER-MEMBRANE LIPOPROTEIN CARRIER PROTEIN"/>
    <property type="match status" value="1"/>
</dbReference>
<evidence type="ECO:0000256" key="5">
    <source>
        <dbReference type="ARBA" id="ARBA00022448"/>
    </source>
</evidence>
<dbReference type="InterPro" id="IPR018323">
    <property type="entry name" value="OM_lipoprot_carrier_LolA_Pbac"/>
</dbReference>
<dbReference type="GO" id="GO:0042597">
    <property type="term" value="C:periplasmic space"/>
    <property type="evidence" value="ECO:0007669"/>
    <property type="project" value="UniProtKB-SubCell"/>
</dbReference>
<evidence type="ECO:0000256" key="3">
    <source>
        <dbReference type="ARBA" id="ARBA00011245"/>
    </source>
</evidence>
<dbReference type="GO" id="GO:0042953">
    <property type="term" value="P:lipoprotein transport"/>
    <property type="evidence" value="ECO:0007669"/>
    <property type="project" value="InterPro"/>
</dbReference>
<keyword evidence="9 10" id="KW-0143">Chaperone</keyword>
<keyword evidence="6" id="KW-0732">Signal</keyword>
<dbReference type="GO" id="GO:0044874">
    <property type="term" value="P:lipoprotein localization to outer membrane"/>
    <property type="evidence" value="ECO:0007669"/>
    <property type="project" value="UniProtKB-UniRule"/>
</dbReference>
<evidence type="ECO:0000256" key="1">
    <source>
        <dbReference type="ARBA" id="ARBA00004418"/>
    </source>
</evidence>
<evidence type="ECO:0000256" key="2">
    <source>
        <dbReference type="ARBA" id="ARBA00007615"/>
    </source>
</evidence>
<evidence type="ECO:0000313" key="12">
    <source>
        <dbReference type="Proteomes" id="UP000286947"/>
    </source>
</evidence>
<dbReference type="InterPro" id="IPR006311">
    <property type="entry name" value="TAT_signal"/>
</dbReference>
<dbReference type="RefSeq" id="WP_239442469.1">
    <property type="nucleotide sequence ID" value="NZ_PQSP01000008.1"/>
</dbReference>
<keyword evidence="11" id="KW-0449">Lipoprotein</keyword>
<dbReference type="PROSITE" id="PS51318">
    <property type="entry name" value="TAT"/>
    <property type="match status" value="1"/>
</dbReference>
<evidence type="ECO:0000256" key="9">
    <source>
        <dbReference type="ARBA" id="ARBA00023186"/>
    </source>
</evidence>
<evidence type="ECO:0000256" key="4">
    <source>
        <dbReference type="ARBA" id="ARBA00014035"/>
    </source>
</evidence>
<comment type="subunit">
    <text evidence="3 10">Monomer.</text>
</comment>
<keyword evidence="7 10" id="KW-0574">Periplasm</keyword>
<comment type="similarity">
    <text evidence="2 10">Belongs to the LolA family.</text>
</comment>
<accession>A0A433SB50</accession>
<dbReference type="SUPFAM" id="SSF89392">
    <property type="entry name" value="Prokaryotic lipoproteins and lipoprotein localization factors"/>
    <property type="match status" value="1"/>
</dbReference>
<evidence type="ECO:0000256" key="10">
    <source>
        <dbReference type="HAMAP-Rule" id="MF_00240"/>
    </source>
</evidence>
<evidence type="ECO:0000256" key="6">
    <source>
        <dbReference type="ARBA" id="ARBA00022729"/>
    </source>
</evidence>
<keyword evidence="8 10" id="KW-0653">Protein transport</keyword>
<dbReference type="HAMAP" id="MF_00240">
    <property type="entry name" value="LolA"/>
    <property type="match status" value="1"/>
</dbReference>
<dbReference type="Proteomes" id="UP000286947">
    <property type="component" value="Unassembled WGS sequence"/>
</dbReference>
<dbReference type="NCBIfam" id="TIGR00547">
    <property type="entry name" value="lolA"/>
    <property type="match status" value="1"/>
</dbReference>
<proteinExistence type="inferred from homology"/>
<reference evidence="11 12" key="1">
    <citation type="submission" date="2018-01" db="EMBL/GenBank/DDBJ databases">
        <title>Saezia sanguinis gen. nov., sp. nov., in the order Burkholderiales isolated from human blood.</title>
        <authorList>
            <person name="Medina-Pascual M.J."/>
            <person name="Valdezate S."/>
            <person name="Monzon S."/>
            <person name="Cuesta I."/>
            <person name="Carrasco G."/>
            <person name="Villalon P."/>
            <person name="Saez-Nieto J.A."/>
        </authorList>
    </citation>
    <scope>NUCLEOTIDE SEQUENCE [LARGE SCALE GENOMIC DNA]</scope>
    <source>
        <strain evidence="11 12">CNM695-12</strain>
    </source>
</reference>
<dbReference type="AlphaFoldDB" id="A0A433SB50"/>
<evidence type="ECO:0000256" key="8">
    <source>
        <dbReference type="ARBA" id="ARBA00022927"/>
    </source>
</evidence>
<keyword evidence="12" id="KW-1185">Reference proteome</keyword>
<organism evidence="11 12">
    <name type="scientific">Saezia sanguinis</name>
    <dbReference type="NCBI Taxonomy" id="1965230"/>
    <lineage>
        <taxon>Bacteria</taxon>
        <taxon>Pseudomonadati</taxon>
        <taxon>Pseudomonadota</taxon>
        <taxon>Betaproteobacteria</taxon>
        <taxon>Burkholderiales</taxon>
        <taxon>Saeziaceae</taxon>
        <taxon>Saezia</taxon>
    </lineage>
</organism>
<name>A0A433SB50_9BURK</name>
<dbReference type="PANTHER" id="PTHR35869:SF1">
    <property type="entry name" value="OUTER-MEMBRANE LIPOPROTEIN CARRIER PROTEIN"/>
    <property type="match status" value="1"/>
</dbReference>
<dbReference type="Pfam" id="PF03548">
    <property type="entry name" value="LolA"/>
    <property type="match status" value="1"/>
</dbReference>
<gene>
    <name evidence="10 11" type="primary">lolA</name>
    <name evidence="11" type="ORF">CUZ56_02555</name>
</gene>
<evidence type="ECO:0000256" key="7">
    <source>
        <dbReference type="ARBA" id="ARBA00022764"/>
    </source>
</evidence>
<evidence type="ECO:0000313" key="11">
    <source>
        <dbReference type="EMBL" id="RUS65955.1"/>
    </source>
</evidence>
<dbReference type="Gene3D" id="2.50.20.10">
    <property type="entry name" value="Lipoprotein localisation LolA/LolB/LppX"/>
    <property type="match status" value="1"/>
</dbReference>
<dbReference type="InterPro" id="IPR029046">
    <property type="entry name" value="LolA/LolB/LppX"/>
</dbReference>